<keyword evidence="6" id="KW-1185">Reference proteome</keyword>
<evidence type="ECO:0000313" key="6">
    <source>
        <dbReference type="Proteomes" id="UP000179284"/>
    </source>
</evidence>
<keyword evidence="3" id="KW-0560">Oxidoreductase</keyword>
<dbReference type="InterPro" id="IPR050627">
    <property type="entry name" value="Nitroreductase/BluB"/>
</dbReference>
<keyword evidence="1" id="KW-0285">Flavoprotein</keyword>
<dbReference type="Gene3D" id="3.40.109.30">
    <property type="entry name" value="putative nitroreductase (tm1586), domain 2"/>
    <property type="match status" value="1"/>
</dbReference>
<dbReference type="Gene3D" id="3.40.109.10">
    <property type="entry name" value="NADH Oxidase"/>
    <property type="match status" value="1"/>
</dbReference>
<keyword evidence="2" id="KW-0288">FMN</keyword>
<feature type="domain" description="Putative nitroreductase TM1586" evidence="4">
    <location>
        <begin position="9"/>
        <end position="239"/>
    </location>
</feature>
<protein>
    <submittedName>
        <fullName evidence="5">Nitroreductase family protein</fullName>
    </submittedName>
</protein>
<organism evidence="5 6">
    <name type="scientific">Butyrivibrio hungatei</name>
    <dbReference type="NCBI Taxonomy" id="185008"/>
    <lineage>
        <taxon>Bacteria</taxon>
        <taxon>Bacillati</taxon>
        <taxon>Bacillota</taxon>
        <taxon>Clostridia</taxon>
        <taxon>Lachnospirales</taxon>
        <taxon>Lachnospiraceae</taxon>
        <taxon>Butyrivibrio</taxon>
    </lineage>
</organism>
<name>A0A1D9NY80_9FIRM</name>
<dbReference type="EMBL" id="CP017831">
    <property type="protein sequence ID" value="AOZ95336.1"/>
    <property type="molecule type" value="Genomic_DNA"/>
</dbReference>
<accession>A0A1D9NY80</accession>
<dbReference type="SUPFAM" id="SSF55469">
    <property type="entry name" value="FMN-dependent nitroreductase-like"/>
    <property type="match status" value="2"/>
</dbReference>
<dbReference type="InterPro" id="IPR000415">
    <property type="entry name" value="Nitroreductase-like"/>
</dbReference>
<evidence type="ECO:0000259" key="4">
    <source>
        <dbReference type="Pfam" id="PF14512"/>
    </source>
</evidence>
<dbReference type="KEGG" id="bhu:bhn_I0302"/>
<dbReference type="PANTHER" id="PTHR23026">
    <property type="entry name" value="NADPH NITROREDUCTASE"/>
    <property type="match status" value="1"/>
</dbReference>
<dbReference type="Proteomes" id="UP000179284">
    <property type="component" value="Chromosome I"/>
</dbReference>
<gene>
    <name evidence="5" type="ORF">bhn_I0302</name>
</gene>
<proteinExistence type="predicted"/>
<sequence length="271" mass="31008">MSTFIDLARKRRSVRTFDGQMPDQELIDELKDYASEITNPYGIKVRFEFLDADENKLSSPVLAGEKMYITASVKKQENAEEAYGYSFEMLQMKALELGLGTAWIGGTLPREKFEAAIKLSEDEIMPCVSPLGRPAQKMSIKETLMRKGVKAESRMKMEELFFVRDFAMPLDRTYAVGHGLMDDLEAVRIAPSAVNKQPWRILIEDNKAHFYEKKDKGFATQDYDVQKVDLGIAMYHFEAQLISEGRKPILSTREPNLIVPDQMEYIATYTF</sequence>
<evidence type="ECO:0000256" key="3">
    <source>
        <dbReference type="ARBA" id="ARBA00023002"/>
    </source>
</evidence>
<dbReference type="PANTHER" id="PTHR23026:SF90">
    <property type="entry name" value="IODOTYROSINE DEIODINASE 1"/>
    <property type="match status" value="1"/>
</dbReference>
<dbReference type="GO" id="GO:0016491">
    <property type="term" value="F:oxidoreductase activity"/>
    <property type="evidence" value="ECO:0007669"/>
    <property type="project" value="UniProtKB-KW"/>
</dbReference>
<evidence type="ECO:0000256" key="2">
    <source>
        <dbReference type="ARBA" id="ARBA00022643"/>
    </source>
</evidence>
<dbReference type="OrthoDB" id="9814075at2"/>
<dbReference type="RefSeq" id="WP_071175123.1">
    <property type="nucleotide sequence ID" value="NZ_CP017831.1"/>
</dbReference>
<evidence type="ECO:0000313" key="5">
    <source>
        <dbReference type="EMBL" id="AOZ95336.1"/>
    </source>
</evidence>
<dbReference type="Pfam" id="PF14512">
    <property type="entry name" value="TM1586_NiRdase"/>
    <property type="match status" value="1"/>
</dbReference>
<dbReference type="AlphaFoldDB" id="A0A1D9NY80"/>
<dbReference type="InterPro" id="IPR029478">
    <property type="entry name" value="TM1586_NiRdase"/>
</dbReference>
<reference evidence="6" key="1">
    <citation type="submission" date="2016-10" db="EMBL/GenBank/DDBJ databases">
        <title>The complete genome sequence of the rumen bacterium Butyrivibrio hungatei MB2003.</title>
        <authorList>
            <person name="Palevich N."/>
            <person name="Kelly W.J."/>
            <person name="Leahy S.C."/>
            <person name="Altermann E."/>
            <person name="Rakonjac J."/>
            <person name="Attwood G.T."/>
        </authorList>
    </citation>
    <scope>NUCLEOTIDE SEQUENCE [LARGE SCALE GENOMIC DNA]</scope>
    <source>
        <strain evidence="6">MB2003</strain>
    </source>
</reference>
<evidence type="ECO:0000256" key="1">
    <source>
        <dbReference type="ARBA" id="ARBA00022630"/>
    </source>
</evidence>